<keyword evidence="1" id="KW-0808">Transferase</keyword>
<evidence type="ECO:0000313" key="2">
    <source>
        <dbReference type="Proteomes" id="UP000283734"/>
    </source>
</evidence>
<evidence type="ECO:0000313" key="1">
    <source>
        <dbReference type="EMBL" id="RJG18205.1"/>
    </source>
</evidence>
<dbReference type="InterPro" id="IPR027417">
    <property type="entry name" value="P-loop_NTPase"/>
</dbReference>
<organism evidence="1 2">
    <name type="scientific">Alcanivorax profundi</name>
    <dbReference type="NCBI Taxonomy" id="2338368"/>
    <lineage>
        <taxon>Bacteria</taxon>
        <taxon>Pseudomonadati</taxon>
        <taxon>Pseudomonadota</taxon>
        <taxon>Gammaproteobacteria</taxon>
        <taxon>Oceanospirillales</taxon>
        <taxon>Alcanivoracaceae</taxon>
        <taxon>Alcanivorax</taxon>
    </lineage>
</organism>
<dbReference type="SUPFAM" id="SSF52540">
    <property type="entry name" value="P-loop containing nucleoside triphosphate hydrolases"/>
    <property type="match status" value="1"/>
</dbReference>
<accession>A0A418XYU9</accession>
<dbReference type="Proteomes" id="UP000283734">
    <property type="component" value="Unassembled WGS sequence"/>
</dbReference>
<keyword evidence="2" id="KW-1185">Reference proteome</keyword>
<dbReference type="GO" id="GO:0016740">
    <property type="term" value="F:transferase activity"/>
    <property type="evidence" value="ECO:0007669"/>
    <property type="project" value="UniProtKB-KW"/>
</dbReference>
<sequence>MKKTLKSLYQSVKPKWPKPKHDESDQPYFLFLLTPPNSGSTAIAKVLDSSPRTMTLTPNGEGQWLVPGLCSADRWDPDKEVDYSSVKAVWLNRYQKVKSQHSEVDVVIEKSPPNMMRIADLSSQFDRVSFLANNRDPYANCSSRLFRYHDVENVTLSSRQEILIDLARVWVERSRRIREFVEGGGVPVLTYERFCESPSLLLDMLSLPEGVAETISLNAHVKVKDYELQPIINQNQRQISNLTADDVDCLNSVLCPERDLLDYFDYKLL</sequence>
<dbReference type="OrthoDB" id="7067253at2"/>
<comment type="caution">
    <text evidence="1">The sequence shown here is derived from an EMBL/GenBank/DDBJ whole genome shotgun (WGS) entry which is preliminary data.</text>
</comment>
<dbReference type="Gene3D" id="3.40.50.300">
    <property type="entry name" value="P-loop containing nucleotide triphosphate hydrolases"/>
    <property type="match status" value="1"/>
</dbReference>
<dbReference type="AlphaFoldDB" id="A0A418XYU9"/>
<dbReference type="RefSeq" id="WP_081703623.1">
    <property type="nucleotide sequence ID" value="NZ_QYYA01000002.1"/>
</dbReference>
<reference evidence="1 2" key="1">
    <citation type="submission" date="2018-09" db="EMBL/GenBank/DDBJ databases">
        <title>Alcanivorax profundi sp. nov., isolated from 1000 m-depth seawater of the Mariana Trench.</title>
        <authorList>
            <person name="Liu J."/>
        </authorList>
    </citation>
    <scope>NUCLEOTIDE SEQUENCE [LARGE SCALE GENOMIC DNA]</scope>
    <source>
        <strain evidence="1 2">MTEO17</strain>
    </source>
</reference>
<protein>
    <submittedName>
        <fullName evidence="1">Sulfotransferase family protein</fullName>
    </submittedName>
</protein>
<gene>
    <name evidence="1" type="ORF">D4A39_06925</name>
</gene>
<dbReference type="EMBL" id="QYYA01000002">
    <property type="protein sequence ID" value="RJG18205.1"/>
    <property type="molecule type" value="Genomic_DNA"/>
</dbReference>
<proteinExistence type="predicted"/>
<name>A0A418XYU9_9GAMM</name>